<feature type="compositionally biased region" description="Low complexity" evidence="1">
    <location>
        <begin position="142"/>
        <end position="153"/>
    </location>
</feature>
<feature type="region of interest" description="Disordered" evidence="1">
    <location>
        <begin position="1"/>
        <end position="46"/>
    </location>
</feature>
<feature type="compositionally biased region" description="Polar residues" evidence="1">
    <location>
        <begin position="1"/>
        <end position="10"/>
    </location>
</feature>
<reference evidence="2 3" key="1">
    <citation type="journal article" date="2012" name="Genome Biol.">
        <title>Genome and low-iron response of an oceanic diatom adapted to chronic iron limitation.</title>
        <authorList>
            <person name="Lommer M."/>
            <person name="Specht M."/>
            <person name="Roy A.S."/>
            <person name="Kraemer L."/>
            <person name="Andreson R."/>
            <person name="Gutowska M.A."/>
            <person name="Wolf J."/>
            <person name="Bergner S.V."/>
            <person name="Schilhabel M.B."/>
            <person name="Klostermeier U.C."/>
            <person name="Beiko R.G."/>
            <person name="Rosenstiel P."/>
            <person name="Hippler M."/>
            <person name="Laroche J."/>
        </authorList>
    </citation>
    <scope>NUCLEOTIDE SEQUENCE [LARGE SCALE GENOMIC DNA]</scope>
    <source>
        <strain evidence="2 3">CCMP1005</strain>
    </source>
</reference>
<proteinExistence type="predicted"/>
<feature type="non-terminal residue" evidence="2">
    <location>
        <position position="203"/>
    </location>
</feature>
<dbReference type="Proteomes" id="UP000266841">
    <property type="component" value="Unassembled WGS sequence"/>
</dbReference>
<feature type="compositionally biased region" description="Polar residues" evidence="1">
    <location>
        <begin position="169"/>
        <end position="196"/>
    </location>
</feature>
<keyword evidence="3" id="KW-1185">Reference proteome</keyword>
<sequence>MDDGHTSSAELQEMYRVNQRTASDDHAPIGPTLRHCPDEEVDEGESSLLRGHIMAARSAVSFAGGRDDKDSVDGGSEDDARENLGTKTPSKARAEQEVDVATGITPSRARSEAVYELPPSGRRHAAEATPSMLRREMTTPARSSSRPPLQSLRTAEAVDHDMERGSVPETPSNQRRNFLASPQDSVSTMGSASPTATAGLAHG</sequence>
<organism evidence="2 3">
    <name type="scientific">Thalassiosira oceanica</name>
    <name type="common">Marine diatom</name>
    <dbReference type="NCBI Taxonomy" id="159749"/>
    <lineage>
        <taxon>Eukaryota</taxon>
        <taxon>Sar</taxon>
        <taxon>Stramenopiles</taxon>
        <taxon>Ochrophyta</taxon>
        <taxon>Bacillariophyta</taxon>
        <taxon>Coscinodiscophyceae</taxon>
        <taxon>Thalassiosirophycidae</taxon>
        <taxon>Thalassiosirales</taxon>
        <taxon>Thalassiosiraceae</taxon>
        <taxon>Thalassiosira</taxon>
    </lineage>
</organism>
<gene>
    <name evidence="2" type="ORF">THAOC_10194</name>
</gene>
<name>K0SQP8_THAOC</name>
<protein>
    <submittedName>
        <fullName evidence="2">Uncharacterized protein</fullName>
    </submittedName>
</protein>
<evidence type="ECO:0000313" key="2">
    <source>
        <dbReference type="EMBL" id="EJK68608.1"/>
    </source>
</evidence>
<feature type="region of interest" description="Disordered" evidence="1">
    <location>
        <begin position="61"/>
        <end position="203"/>
    </location>
</feature>
<dbReference type="AlphaFoldDB" id="K0SQP8"/>
<evidence type="ECO:0000313" key="3">
    <source>
        <dbReference type="Proteomes" id="UP000266841"/>
    </source>
</evidence>
<accession>K0SQP8</accession>
<feature type="compositionally biased region" description="Basic and acidic residues" evidence="1">
    <location>
        <begin position="156"/>
        <end position="166"/>
    </location>
</feature>
<dbReference type="EMBL" id="AGNL01011098">
    <property type="protein sequence ID" value="EJK68608.1"/>
    <property type="molecule type" value="Genomic_DNA"/>
</dbReference>
<comment type="caution">
    <text evidence="2">The sequence shown here is derived from an EMBL/GenBank/DDBJ whole genome shotgun (WGS) entry which is preliminary data.</text>
</comment>
<evidence type="ECO:0000256" key="1">
    <source>
        <dbReference type="SAM" id="MobiDB-lite"/>
    </source>
</evidence>